<feature type="region of interest" description="Disordered" evidence="1">
    <location>
        <begin position="15"/>
        <end position="57"/>
    </location>
</feature>
<sequence>MLTLAGVNHSAFTAALGQNPSMPSHSGRMTLREPTPAPRPARSAATTGTPRKRRSLTWLRRQAHVQPGPIPPPGTTDVLEPAPTVAPPQSGGTLLEDVLGSPTATAVLAENALVQPAPRPSFLAAVPAGWRPKRAWLSLIPSPRSTPFTFGYLVLLLGTSLLIRFGSSKLTGKLLAVSSTDAHNMARHPLTALLTSAFWIADGGWLPYAVIFAIAVAPFERRFGGLRTALVFFSGHVLATIATELPVMALIHSDVLPHSAGRWLDIGVSYGFLTTAGVLVALLSGRARIAGIVALELFVISVYVTDDPASLASVVTALGHACAAHFGLLIWGPRLRSVARIAR</sequence>
<feature type="transmembrane region" description="Helical" evidence="2">
    <location>
        <begin position="229"/>
        <end position="251"/>
    </location>
</feature>
<reference evidence="3 4" key="1">
    <citation type="submission" date="2020-08" db="EMBL/GenBank/DDBJ databases">
        <title>Amycolatopsis echigonensis JCM 21831.</title>
        <authorList>
            <person name="Tedsree N."/>
            <person name="Kuncharoen N."/>
            <person name="Likhitwitayawuid K."/>
            <person name="Tanasupawat S."/>
        </authorList>
    </citation>
    <scope>NUCLEOTIDE SEQUENCE [LARGE SCALE GENOMIC DNA]</scope>
    <source>
        <strain evidence="3 4">JCM 21831</strain>
    </source>
</reference>
<feature type="transmembrane region" description="Helical" evidence="2">
    <location>
        <begin position="311"/>
        <end position="331"/>
    </location>
</feature>
<organism evidence="3 4">
    <name type="scientific">Amycolatopsis echigonensis</name>
    <dbReference type="NCBI Taxonomy" id="2576905"/>
    <lineage>
        <taxon>Bacteria</taxon>
        <taxon>Bacillati</taxon>
        <taxon>Actinomycetota</taxon>
        <taxon>Actinomycetes</taxon>
        <taxon>Pseudonocardiales</taxon>
        <taxon>Pseudonocardiaceae</taxon>
        <taxon>Amycolatopsis</taxon>
    </lineage>
</organism>
<proteinExistence type="predicted"/>
<gene>
    <name evidence="3" type="ORF">H5411_35890</name>
</gene>
<keyword evidence="2" id="KW-1133">Transmembrane helix</keyword>
<name>A0A8E2B9X8_9PSEU</name>
<evidence type="ECO:0000313" key="4">
    <source>
        <dbReference type="Proteomes" id="UP000550260"/>
    </source>
</evidence>
<keyword evidence="2" id="KW-0472">Membrane</keyword>
<keyword evidence="2" id="KW-0812">Transmembrane</keyword>
<protein>
    <submittedName>
        <fullName evidence="3">Uncharacterized protein</fullName>
    </submittedName>
</protein>
<accession>A0A8E2B9X8</accession>
<feature type="transmembrane region" description="Helical" evidence="2">
    <location>
        <begin position="197"/>
        <end position="217"/>
    </location>
</feature>
<evidence type="ECO:0000313" key="3">
    <source>
        <dbReference type="EMBL" id="MBB2504513.1"/>
    </source>
</evidence>
<comment type="caution">
    <text evidence="3">The sequence shown here is derived from an EMBL/GenBank/DDBJ whole genome shotgun (WGS) entry which is preliminary data.</text>
</comment>
<feature type="transmembrane region" description="Helical" evidence="2">
    <location>
        <begin position="289"/>
        <end position="305"/>
    </location>
</feature>
<dbReference type="Pfam" id="PF20401">
    <property type="entry name" value="Rhomboid_2"/>
    <property type="match status" value="1"/>
</dbReference>
<dbReference type="AlphaFoldDB" id="A0A8E2B9X8"/>
<dbReference type="EMBL" id="JACJHR010000074">
    <property type="protein sequence ID" value="MBB2504513.1"/>
    <property type="molecule type" value="Genomic_DNA"/>
</dbReference>
<feature type="compositionally biased region" description="Low complexity" evidence="1">
    <location>
        <begin position="40"/>
        <end position="49"/>
    </location>
</feature>
<dbReference type="Proteomes" id="UP000550260">
    <property type="component" value="Unassembled WGS sequence"/>
</dbReference>
<dbReference type="InterPro" id="IPR046862">
    <property type="entry name" value="Rhomboid_2"/>
</dbReference>
<evidence type="ECO:0000256" key="2">
    <source>
        <dbReference type="SAM" id="Phobius"/>
    </source>
</evidence>
<feature type="transmembrane region" description="Helical" evidence="2">
    <location>
        <begin position="263"/>
        <end position="282"/>
    </location>
</feature>
<evidence type="ECO:0000256" key="1">
    <source>
        <dbReference type="SAM" id="MobiDB-lite"/>
    </source>
</evidence>